<organism evidence="2 3">
    <name type="scientific">Rhodospirillum centenum (strain ATCC 51521 / SW)</name>
    <dbReference type="NCBI Taxonomy" id="414684"/>
    <lineage>
        <taxon>Bacteria</taxon>
        <taxon>Pseudomonadati</taxon>
        <taxon>Pseudomonadota</taxon>
        <taxon>Alphaproteobacteria</taxon>
        <taxon>Rhodospirillales</taxon>
        <taxon>Rhodospirillaceae</taxon>
        <taxon>Rhodospirillum</taxon>
    </lineage>
</organism>
<dbReference type="HOGENOM" id="CLU_025664_3_0_5"/>
<feature type="transmembrane region" description="Helical" evidence="1">
    <location>
        <begin position="135"/>
        <end position="157"/>
    </location>
</feature>
<proteinExistence type="predicted"/>
<reference evidence="2 3" key="1">
    <citation type="journal article" date="2010" name="BMC Genomics">
        <title>Metabolic flexibility revealed in the genome of the cyst-forming alpha-1 proteobacterium Rhodospirillum centenum.</title>
        <authorList>
            <person name="Lu Y.K."/>
            <person name="Marden J."/>
            <person name="Han M."/>
            <person name="Swingley W.D."/>
            <person name="Mastrian S.D."/>
            <person name="Chowdhury S.R."/>
            <person name="Hao J."/>
            <person name="Helmy T."/>
            <person name="Kim S."/>
            <person name="Kurdoglu A.A."/>
            <person name="Matthies H.J."/>
            <person name="Rollo D."/>
            <person name="Stothard P."/>
            <person name="Blankenship R.E."/>
            <person name="Bauer C.E."/>
            <person name="Touchman J.W."/>
        </authorList>
    </citation>
    <scope>NUCLEOTIDE SEQUENCE [LARGE SCALE GENOMIC DNA]</scope>
    <source>
        <strain evidence="3">ATCC 51521 / SW</strain>
    </source>
</reference>
<dbReference type="eggNOG" id="COG3182">
    <property type="taxonomic scope" value="Bacteria"/>
</dbReference>
<keyword evidence="1" id="KW-0812">Transmembrane</keyword>
<dbReference type="KEGG" id="rce:RC1_3894"/>
<dbReference type="Pfam" id="PF03929">
    <property type="entry name" value="PepSY_TM"/>
    <property type="match status" value="1"/>
</dbReference>
<dbReference type="STRING" id="414684.RC1_3894"/>
<protein>
    <submittedName>
        <fullName evidence="2">PepSY-associated TM helix, putative</fullName>
    </submittedName>
</protein>
<keyword evidence="1" id="KW-0472">Membrane</keyword>
<dbReference type="InterPro" id="IPR005625">
    <property type="entry name" value="PepSY-ass_TM"/>
</dbReference>
<feature type="transmembrane region" description="Helical" evidence="1">
    <location>
        <begin position="421"/>
        <end position="438"/>
    </location>
</feature>
<feature type="transmembrane region" description="Helical" evidence="1">
    <location>
        <begin position="444"/>
        <end position="466"/>
    </location>
</feature>
<dbReference type="Proteomes" id="UP000001591">
    <property type="component" value="Chromosome"/>
</dbReference>
<evidence type="ECO:0000256" key="1">
    <source>
        <dbReference type="SAM" id="Phobius"/>
    </source>
</evidence>
<keyword evidence="1" id="KW-1133">Transmembrane helix</keyword>
<keyword evidence="3" id="KW-1185">Reference proteome</keyword>
<dbReference type="RefSeq" id="WP_012569010.1">
    <property type="nucleotide sequence ID" value="NC_011420.2"/>
</dbReference>
<sequence>MPFAPSPALVRRSLSSHSWLGLLAGFLMYLICLSGALIVFVHEFERWEQPDVPEFTGYDPAMVARAYGTVMAGDVGDTHHMYVLLPTEEMPRLLIASDTEGWAVNPDGTIAGGVSHEWTHLLEHLHVYLHLPSTLGLIVVGALGAMLCGLIVSGFVAHPRIFKDAFALRLRGSRQLEQADLHNRLSVWGAPFHLVIAVTGAYFGVATLLLPLFAGTYFGGDTEKAMAAVFGAEPALEQSPGPLGIDRALAAMPAIAPGTRPFYVTVEDVGTPQQYMIVGAQHPDRLIYAEQYRFDSTGAYLGPAGFADGEAGKQVLFSVYRVHFGHFGGLPVKIVYALFGLALTVVSVTGVNLWLVKRRRRDAWNNVWAGVVWGAPLALALTALLSLGTGIASVVLFWGTLLATAGLAQWWDDEARTRSRLLLASGGAVLLVVLVHGLRFGGDALAGAALGVNLTLLAIAAGLLLAGFRLRGARRPAAVTVSTQGA</sequence>
<evidence type="ECO:0000313" key="3">
    <source>
        <dbReference type="Proteomes" id="UP000001591"/>
    </source>
</evidence>
<dbReference type="OrthoDB" id="9776609at2"/>
<feature type="transmembrane region" description="Helical" evidence="1">
    <location>
        <begin position="367"/>
        <end position="385"/>
    </location>
</feature>
<name>B6IY63_RHOCS</name>
<feature type="transmembrane region" description="Helical" evidence="1">
    <location>
        <begin position="334"/>
        <end position="355"/>
    </location>
</feature>
<feature type="transmembrane region" description="Helical" evidence="1">
    <location>
        <begin position="20"/>
        <end position="41"/>
    </location>
</feature>
<evidence type="ECO:0000313" key="2">
    <source>
        <dbReference type="EMBL" id="ACJ01237.1"/>
    </source>
</evidence>
<dbReference type="EMBL" id="CP000613">
    <property type="protein sequence ID" value="ACJ01237.1"/>
    <property type="molecule type" value="Genomic_DNA"/>
</dbReference>
<dbReference type="PANTHER" id="PTHR34219">
    <property type="entry name" value="IRON-REGULATED INNER MEMBRANE PROTEIN-RELATED"/>
    <property type="match status" value="1"/>
</dbReference>
<dbReference type="PANTHER" id="PTHR34219:SF3">
    <property type="entry name" value="BLL7967 PROTEIN"/>
    <property type="match status" value="1"/>
</dbReference>
<dbReference type="AlphaFoldDB" id="B6IY63"/>
<gene>
    <name evidence="2" type="ordered locus">RC1_3894</name>
</gene>
<accession>B6IY63</accession>
<feature type="transmembrane region" description="Helical" evidence="1">
    <location>
        <begin position="192"/>
        <end position="214"/>
    </location>
</feature>
<feature type="transmembrane region" description="Helical" evidence="1">
    <location>
        <begin position="391"/>
        <end position="409"/>
    </location>
</feature>